<dbReference type="Gramene" id="Bra041050.1">
    <property type="protein sequence ID" value="Bra041050.1-P"/>
    <property type="gene ID" value="Bra041050"/>
</dbReference>
<name>M4FIX1_BRACM</name>
<protein>
    <submittedName>
        <fullName evidence="2">Uncharacterized protein</fullName>
    </submittedName>
</protein>
<keyword evidence="3" id="KW-1185">Reference proteome</keyword>
<reference evidence="3" key="1">
    <citation type="journal article" date="2011" name="Nat. Genet.">
        <title>The genome of the mesopolyploid crop species Brassica rapa.</title>
        <authorList>
            <consortium name="Brassica rapa Genome Sequencing Project Consortium"/>
            <person name="Wang X."/>
            <person name="Wang H."/>
            <person name="Wang J."/>
            <person name="Sun R."/>
            <person name="Wu J."/>
            <person name="Liu S."/>
            <person name="Bai Y."/>
            <person name="Mun J.H."/>
            <person name="Bancroft I."/>
            <person name="Cheng F."/>
            <person name="Huang S."/>
            <person name="Li X."/>
            <person name="Hua W."/>
            <person name="Wang J."/>
            <person name="Wang X."/>
            <person name="Freeling M."/>
            <person name="Pires J.C."/>
            <person name="Paterson A.H."/>
            <person name="Chalhoub B."/>
            <person name="Wang B."/>
            <person name="Hayward A."/>
            <person name="Sharpe A.G."/>
            <person name="Park B.S."/>
            <person name="Weisshaar B."/>
            <person name="Liu B."/>
            <person name="Li B."/>
            <person name="Liu B."/>
            <person name="Tong C."/>
            <person name="Song C."/>
            <person name="Duran C."/>
            <person name="Peng C."/>
            <person name="Geng C."/>
            <person name="Koh C."/>
            <person name="Lin C."/>
            <person name="Edwards D."/>
            <person name="Mu D."/>
            <person name="Shen D."/>
            <person name="Soumpourou E."/>
            <person name="Li F."/>
            <person name="Fraser F."/>
            <person name="Conant G."/>
            <person name="Lassalle G."/>
            <person name="King G.J."/>
            <person name="Bonnema G."/>
            <person name="Tang H."/>
            <person name="Wang H."/>
            <person name="Belcram H."/>
            <person name="Zhou H."/>
            <person name="Hirakawa H."/>
            <person name="Abe H."/>
            <person name="Guo H."/>
            <person name="Wang H."/>
            <person name="Jin H."/>
            <person name="Parkin I.A."/>
            <person name="Batley J."/>
            <person name="Kim J.S."/>
            <person name="Just J."/>
            <person name="Li J."/>
            <person name="Xu J."/>
            <person name="Deng J."/>
            <person name="Kim J.A."/>
            <person name="Li J."/>
            <person name="Yu J."/>
            <person name="Meng J."/>
            <person name="Wang J."/>
            <person name="Min J."/>
            <person name="Poulain J."/>
            <person name="Wang J."/>
            <person name="Hatakeyama K."/>
            <person name="Wu K."/>
            <person name="Wang L."/>
            <person name="Fang L."/>
            <person name="Trick M."/>
            <person name="Links M.G."/>
            <person name="Zhao M."/>
            <person name="Jin M."/>
            <person name="Ramchiary N."/>
            <person name="Drou N."/>
            <person name="Berkman P.J."/>
            <person name="Cai Q."/>
            <person name="Huang Q."/>
            <person name="Li R."/>
            <person name="Tabata S."/>
            <person name="Cheng S."/>
            <person name="Zhang S."/>
            <person name="Zhang S."/>
            <person name="Huang S."/>
            <person name="Sato S."/>
            <person name="Sun S."/>
            <person name="Kwon S.J."/>
            <person name="Choi S.R."/>
            <person name="Lee T.H."/>
            <person name="Fan W."/>
            <person name="Zhao X."/>
            <person name="Tan X."/>
            <person name="Xu X."/>
            <person name="Wang Y."/>
            <person name="Qiu Y."/>
            <person name="Yin Y."/>
            <person name="Li Y."/>
            <person name="Du Y."/>
            <person name="Liao Y."/>
            <person name="Lim Y."/>
            <person name="Narusaka Y."/>
            <person name="Wang Y."/>
            <person name="Wang Z."/>
            <person name="Li Z."/>
            <person name="Wang Z."/>
            <person name="Xiong Z."/>
            <person name="Zhang Z."/>
        </authorList>
    </citation>
    <scope>NUCLEOTIDE SEQUENCE [LARGE SCALE GENOMIC DNA]</scope>
    <source>
        <strain evidence="3">cv. Chiifu-401-42</strain>
    </source>
</reference>
<organism evidence="2 3">
    <name type="scientific">Brassica campestris</name>
    <name type="common">Field mustard</name>
    <dbReference type="NCBI Taxonomy" id="3711"/>
    <lineage>
        <taxon>Eukaryota</taxon>
        <taxon>Viridiplantae</taxon>
        <taxon>Streptophyta</taxon>
        <taxon>Embryophyta</taxon>
        <taxon>Tracheophyta</taxon>
        <taxon>Spermatophyta</taxon>
        <taxon>Magnoliopsida</taxon>
        <taxon>eudicotyledons</taxon>
        <taxon>Gunneridae</taxon>
        <taxon>Pentapetalae</taxon>
        <taxon>rosids</taxon>
        <taxon>malvids</taxon>
        <taxon>Brassicales</taxon>
        <taxon>Brassicaceae</taxon>
        <taxon>Brassiceae</taxon>
        <taxon>Brassica</taxon>
    </lineage>
</organism>
<evidence type="ECO:0000256" key="1">
    <source>
        <dbReference type="SAM" id="MobiDB-lite"/>
    </source>
</evidence>
<sequence length="287" mass="32573">MAVDEQDNTSEFTPREAKLQRQIDGLQSQVTDLHKARETTENPELSSKVQSLNEKLGEHSKQLELSAEKLNQLQTENAATPASGAAGATREGIEDHQIHDLEESDSEPGPEKKNPRRRTREDGSRVFHNRLSGADVFQEVRRHAIHGGTSTRRVNNRGNSGTLCIVQTLHPKSFQRAYVDRFPWSPLITCKAAPARKIWSPQDPRPPPHIDKIARSFNSYQPAISQINEWGTNTLKKPPRERAPSWHQREIGDLRTHLLQWMNATTCFMEALKTCIDRRQCPRTSTP</sequence>
<dbReference type="AlphaFoldDB" id="M4FIX1"/>
<dbReference type="HOGENOM" id="CLU_970952_0_0_1"/>
<evidence type="ECO:0000313" key="2">
    <source>
        <dbReference type="EnsemblPlants" id="Bra041050.1-P"/>
    </source>
</evidence>
<feature type="compositionally biased region" description="Basic and acidic residues" evidence="1">
    <location>
        <begin position="91"/>
        <end position="101"/>
    </location>
</feature>
<dbReference type="EnsemblPlants" id="Bra041050.1">
    <property type="protein sequence ID" value="Bra041050.1-P"/>
    <property type="gene ID" value="Bra041050"/>
</dbReference>
<reference evidence="2" key="3">
    <citation type="submission" date="2023-03" db="UniProtKB">
        <authorList>
            <consortium name="EnsemblPlants"/>
        </authorList>
    </citation>
    <scope>IDENTIFICATION</scope>
    <source>
        <strain evidence="2">cv. Chiifu-401-42</strain>
    </source>
</reference>
<evidence type="ECO:0000313" key="3">
    <source>
        <dbReference type="Proteomes" id="UP000011750"/>
    </source>
</evidence>
<feature type="compositionally biased region" description="Basic and acidic residues" evidence="1">
    <location>
        <begin position="109"/>
        <end position="125"/>
    </location>
</feature>
<proteinExistence type="predicted"/>
<feature type="compositionally biased region" description="Low complexity" evidence="1">
    <location>
        <begin position="78"/>
        <end position="89"/>
    </location>
</feature>
<accession>M4FIX1</accession>
<dbReference type="Proteomes" id="UP000011750">
    <property type="component" value="Unassembled WGS sequence"/>
</dbReference>
<reference evidence="3" key="2">
    <citation type="journal article" date="2018" name="Hortic Res">
        <title>Improved Brassica rapa reference genome by single-molecule sequencing and chromosome conformation capture technologies.</title>
        <authorList>
            <person name="Zhang L."/>
            <person name="Cai X."/>
            <person name="Wu J."/>
            <person name="Liu M."/>
            <person name="Grob S."/>
            <person name="Cheng F."/>
            <person name="Liang J."/>
            <person name="Cai C."/>
            <person name="Liu Z."/>
            <person name="Liu B."/>
            <person name="Wang F."/>
            <person name="Li S."/>
            <person name="Liu F."/>
            <person name="Li X."/>
            <person name="Cheng L."/>
            <person name="Yang W."/>
            <person name="Li M.H."/>
            <person name="Grossniklaus U."/>
            <person name="Zheng H."/>
            <person name="Wang X."/>
        </authorList>
    </citation>
    <scope>NUCLEOTIDE SEQUENCE [LARGE SCALE GENOMIC DNA]</scope>
    <source>
        <strain evidence="3">cv. Chiifu-401-42</strain>
    </source>
</reference>
<feature type="compositionally biased region" description="Polar residues" evidence="1">
    <location>
        <begin position="42"/>
        <end position="53"/>
    </location>
</feature>
<dbReference type="InParanoid" id="M4FIX1"/>
<feature type="region of interest" description="Disordered" evidence="1">
    <location>
        <begin position="1"/>
        <end position="125"/>
    </location>
</feature>